<evidence type="ECO:0000313" key="2">
    <source>
        <dbReference type="Proteomes" id="UP000029964"/>
    </source>
</evidence>
<sequence length="141" mass="14810">MASSAIAPIFRIVGGTASSAGGNDFVVASKQHVTIRRVRVCTSSALPTLVGSSCQSEQGLLADSLEYGLLREPSEKSSTGHAKPTVVTALCAVSEWTQPLLVWSTRSSPSAIHWPAHPPVFRVAIASSIIPDVWFGIAALQ</sequence>
<comment type="caution">
    <text evidence="1">The sequence shown here is derived from an EMBL/GenBank/DDBJ whole genome shotgun (WGS) entry which is preliminary data.</text>
</comment>
<reference evidence="2" key="1">
    <citation type="journal article" date="2014" name="Genome Announc.">
        <title>Genome sequence and annotation of Acremonium chrysogenum, producer of the beta-lactam antibiotic cephalosporin C.</title>
        <authorList>
            <person name="Terfehr D."/>
            <person name="Dahlmann T.A."/>
            <person name="Specht T."/>
            <person name="Zadra I."/>
            <person name="Kuernsteiner H."/>
            <person name="Kueck U."/>
        </authorList>
    </citation>
    <scope>NUCLEOTIDE SEQUENCE [LARGE SCALE GENOMIC DNA]</scope>
    <source>
        <strain evidence="2">ATCC 11550 / CBS 779.69 / DSM 880 / IAM 14645 / JCM 23072 / IMI 49137</strain>
    </source>
</reference>
<evidence type="ECO:0000313" key="1">
    <source>
        <dbReference type="EMBL" id="KFH42773.1"/>
    </source>
</evidence>
<protein>
    <submittedName>
        <fullName evidence="1">Uncharacterized protein</fullName>
    </submittedName>
</protein>
<dbReference type="HOGENOM" id="CLU_1824734_0_0_1"/>
<dbReference type="AlphaFoldDB" id="A0A086T091"/>
<accession>A0A086T091</accession>
<dbReference type="Proteomes" id="UP000029964">
    <property type="component" value="Unassembled WGS sequence"/>
</dbReference>
<gene>
    <name evidence="1" type="ORF">ACRE_064970</name>
</gene>
<keyword evidence="2" id="KW-1185">Reference proteome</keyword>
<proteinExistence type="predicted"/>
<name>A0A086T091_HAPC1</name>
<dbReference type="EMBL" id="JPKY01000085">
    <property type="protein sequence ID" value="KFH42773.1"/>
    <property type="molecule type" value="Genomic_DNA"/>
</dbReference>
<organism evidence="1 2">
    <name type="scientific">Hapsidospora chrysogenum (strain ATCC 11550 / CBS 779.69 / DSM 880 / IAM 14645 / JCM 23072 / IMI 49137)</name>
    <name type="common">Acremonium chrysogenum</name>
    <dbReference type="NCBI Taxonomy" id="857340"/>
    <lineage>
        <taxon>Eukaryota</taxon>
        <taxon>Fungi</taxon>
        <taxon>Dikarya</taxon>
        <taxon>Ascomycota</taxon>
        <taxon>Pezizomycotina</taxon>
        <taxon>Sordariomycetes</taxon>
        <taxon>Hypocreomycetidae</taxon>
        <taxon>Hypocreales</taxon>
        <taxon>Bionectriaceae</taxon>
        <taxon>Hapsidospora</taxon>
    </lineage>
</organism>